<keyword evidence="7" id="KW-1185">Reference proteome</keyword>
<dbReference type="PROSITE" id="PS50011">
    <property type="entry name" value="PROTEIN_KINASE_DOM"/>
    <property type="match status" value="1"/>
</dbReference>
<evidence type="ECO:0000256" key="2">
    <source>
        <dbReference type="ARBA" id="ARBA00022679"/>
    </source>
</evidence>
<dbReference type="PANTHER" id="PTHR43851:SF3">
    <property type="entry name" value="COENZYME Q8"/>
    <property type="match status" value="1"/>
</dbReference>
<evidence type="ECO:0000256" key="4">
    <source>
        <dbReference type="ARBA" id="ARBA00022840"/>
    </source>
</evidence>
<organism evidence="6 7">
    <name type="scientific">Nocardioides jiangxiensis</name>
    <dbReference type="NCBI Taxonomy" id="3064524"/>
    <lineage>
        <taxon>Bacteria</taxon>
        <taxon>Bacillati</taxon>
        <taxon>Actinomycetota</taxon>
        <taxon>Actinomycetes</taxon>
        <taxon>Propionibacteriales</taxon>
        <taxon>Nocardioidaceae</taxon>
        <taxon>Nocardioides</taxon>
    </lineage>
</organism>
<dbReference type="InterPro" id="IPR004147">
    <property type="entry name" value="ABC1_dom"/>
</dbReference>
<dbReference type="Proteomes" id="UP001233314">
    <property type="component" value="Unassembled WGS sequence"/>
</dbReference>
<proteinExistence type="inferred from homology"/>
<gene>
    <name evidence="6" type="ORF">Q5722_05410</name>
</gene>
<dbReference type="InterPro" id="IPR011009">
    <property type="entry name" value="Kinase-like_dom_sf"/>
</dbReference>
<dbReference type="InterPro" id="IPR034646">
    <property type="entry name" value="ADCK3_dom"/>
</dbReference>
<evidence type="ECO:0000313" key="7">
    <source>
        <dbReference type="Proteomes" id="UP001233314"/>
    </source>
</evidence>
<dbReference type="EC" id="2.7.-.-" evidence="6"/>
<evidence type="ECO:0000313" key="6">
    <source>
        <dbReference type="EMBL" id="MDO7867803.1"/>
    </source>
</evidence>
<dbReference type="InterPro" id="IPR051409">
    <property type="entry name" value="Atypical_kinase_ADCK"/>
</dbReference>
<dbReference type="Pfam" id="PF03109">
    <property type="entry name" value="ABC1"/>
    <property type="match status" value="1"/>
</dbReference>
<keyword evidence="4" id="KW-0067">ATP-binding</keyword>
<dbReference type="CDD" id="cd13970">
    <property type="entry name" value="ABC1_ADCK3"/>
    <property type="match status" value="1"/>
</dbReference>
<dbReference type="InterPro" id="IPR000719">
    <property type="entry name" value="Prot_kinase_dom"/>
</dbReference>
<dbReference type="SUPFAM" id="SSF56112">
    <property type="entry name" value="Protein kinase-like (PK-like)"/>
    <property type="match status" value="1"/>
</dbReference>
<reference evidence="6 7" key="1">
    <citation type="submission" date="2023-07" db="EMBL/GenBank/DDBJ databases">
        <title>Nocardioides sp. nov WY-20 isolated from soil.</title>
        <authorList>
            <person name="Liu B."/>
            <person name="Wan Y."/>
        </authorList>
    </citation>
    <scope>NUCLEOTIDE SEQUENCE [LARGE SCALE GENOMIC DNA]</scope>
    <source>
        <strain evidence="6 7">WY-20</strain>
    </source>
</reference>
<protein>
    <submittedName>
        <fullName evidence="6">AarF/ABC1/UbiB kinase family protein</fullName>
        <ecNumber evidence="6">2.7.-.-</ecNumber>
    </submittedName>
</protein>
<dbReference type="EMBL" id="JAUQTA010000001">
    <property type="protein sequence ID" value="MDO7867803.1"/>
    <property type="molecule type" value="Genomic_DNA"/>
</dbReference>
<dbReference type="RefSeq" id="WP_305027186.1">
    <property type="nucleotide sequence ID" value="NZ_JAUQTA010000001.1"/>
</dbReference>
<keyword evidence="2 6" id="KW-0808">Transferase</keyword>
<comment type="similarity">
    <text evidence="1">Belongs to the protein kinase superfamily. ADCK protein kinase family.</text>
</comment>
<keyword evidence="3" id="KW-0547">Nucleotide-binding</keyword>
<sequence length="441" mass="48206">MANDDGPRMRRSALGRSARLAALPAAYAGRTALGVGKRIGGKPAEAVMSEVQRRTADQLFTVLGELKGGAMKLAQALSIFESALPEEIAGPYRDVLTKLQDAAPPMTLRVLSEVLEEDLGPAWRQSFAVFDEKPVASASLGQVHRATWADGTDVAVKIQYPNAAKALQSDIRNLSRIARLIGLLAPGVDIKPLLAEIADRVREELDYELEASAQRVFAAEFDGDPEIAVPHVVHATKRVLVTTWLDSPHSLARVIKDGSREERQRVGDLYARFLISGPARTGLLHADPHPGNFRVMADGRLGVVDFGAAARLPDGLPVPLGCLLRLASDDDWDAVAVEMRAQGWLLPQTRFETEALRDYLRPLLAPAREEVFGFNRAWLRAEAARVAVPTPENLSKAFRINLPPEYMLIHRVWMGGIGVLCQLEVDLPFRALLEEHAPGFA</sequence>
<evidence type="ECO:0000256" key="1">
    <source>
        <dbReference type="ARBA" id="ARBA00009670"/>
    </source>
</evidence>
<accession>A0ABT9AZI2</accession>
<evidence type="ECO:0000259" key="5">
    <source>
        <dbReference type="PROSITE" id="PS50011"/>
    </source>
</evidence>
<keyword evidence="6" id="KW-0418">Kinase</keyword>
<evidence type="ECO:0000256" key="3">
    <source>
        <dbReference type="ARBA" id="ARBA00022741"/>
    </source>
</evidence>
<dbReference type="GO" id="GO:0016301">
    <property type="term" value="F:kinase activity"/>
    <property type="evidence" value="ECO:0007669"/>
    <property type="project" value="UniProtKB-KW"/>
</dbReference>
<feature type="domain" description="Protein kinase" evidence="5">
    <location>
        <begin position="129"/>
        <end position="441"/>
    </location>
</feature>
<name>A0ABT9AZI2_9ACTN</name>
<dbReference type="PANTHER" id="PTHR43851">
    <property type="match status" value="1"/>
</dbReference>
<comment type="caution">
    <text evidence="6">The sequence shown here is derived from an EMBL/GenBank/DDBJ whole genome shotgun (WGS) entry which is preliminary data.</text>
</comment>